<evidence type="ECO:0000256" key="8">
    <source>
        <dbReference type="ARBA" id="ARBA00022692"/>
    </source>
</evidence>
<dbReference type="GO" id="GO:0005886">
    <property type="term" value="C:plasma membrane"/>
    <property type="evidence" value="ECO:0007669"/>
    <property type="project" value="UniProtKB-SubCell"/>
</dbReference>
<feature type="transmembrane region" description="Helical" evidence="16 17">
    <location>
        <begin position="12"/>
        <end position="33"/>
    </location>
</feature>
<evidence type="ECO:0000256" key="5">
    <source>
        <dbReference type="ARBA" id="ARBA00011869"/>
    </source>
</evidence>
<evidence type="ECO:0000256" key="15">
    <source>
        <dbReference type="ARBA" id="ARBA00048176"/>
    </source>
</evidence>
<dbReference type="InterPro" id="IPR023424">
    <property type="entry name" value="OadG"/>
</dbReference>
<dbReference type="GO" id="GO:0008948">
    <property type="term" value="F:oxaloacetate decarboxylase activity"/>
    <property type="evidence" value="ECO:0007669"/>
    <property type="project" value="UniProtKB-UniRule"/>
</dbReference>
<keyword evidence="10 16" id="KW-1133">Transmembrane helix</keyword>
<keyword evidence="20" id="KW-1185">Reference proteome</keyword>
<dbReference type="Proteomes" id="UP000218896">
    <property type="component" value="Unassembled WGS sequence"/>
</dbReference>
<proteinExistence type="inferred from homology"/>
<comment type="subcellular location">
    <subcellularLocation>
        <location evidence="3 16 17">Cell membrane</location>
        <topology evidence="3 16 17">Single-pass membrane protein</topology>
    </subcellularLocation>
</comment>
<dbReference type="EC" id="7.2.4.2" evidence="16"/>
<comment type="caution">
    <text evidence="19">The sequence shown here is derived from an EMBL/GenBank/DDBJ whole genome shotgun (WGS) entry which is preliminary data.</text>
</comment>
<evidence type="ECO:0000256" key="2">
    <source>
        <dbReference type="ARBA" id="ARBA00003002"/>
    </source>
</evidence>
<dbReference type="GO" id="GO:0036376">
    <property type="term" value="P:sodium ion export across plasma membrane"/>
    <property type="evidence" value="ECO:0007669"/>
    <property type="project" value="InterPro"/>
</dbReference>
<organism evidence="19 20">
    <name type="scientific">Halovibrio salipaludis</name>
    <dbReference type="NCBI Taxonomy" id="2032626"/>
    <lineage>
        <taxon>Bacteria</taxon>
        <taxon>Pseudomonadati</taxon>
        <taxon>Pseudomonadota</taxon>
        <taxon>Gammaproteobacteria</taxon>
        <taxon>Oceanospirillales</taxon>
        <taxon>Halomonadaceae</taxon>
        <taxon>Halovibrio</taxon>
    </lineage>
</organism>
<comment type="catalytic activity">
    <reaction evidence="15 16 17">
        <text>oxaloacetate + 2 Na(+)(in) + H(+) = pyruvate + 2 Na(+)(out) + CO2</text>
        <dbReference type="Rhea" id="RHEA:57724"/>
        <dbReference type="ChEBI" id="CHEBI:15361"/>
        <dbReference type="ChEBI" id="CHEBI:15378"/>
        <dbReference type="ChEBI" id="CHEBI:16452"/>
        <dbReference type="ChEBI" id="CHEBI:16526"/>
        <dbReference type="ChEBI" id="CHEBI:29101"/>
        <dbReference type="EC" id="7.2.4.2"/>
    </reaction>
</comment>
<evidence type="ECO:0000256" key="16">
    <source>
        <dbReference type="HAMAP-Rule" id="MF_00404"/>
    </source>
</evidence>
<comment type="function">
    <text evidence="2 16 17">Catalyzes the decarboxylation of oxaloacetate coupled to Na(+) translocation.</text>
</comment>
<evidence type="ECO:0000256" key="7">
    <source>
        <dbReference type="ARBA" id="ARBA00022475"/>
    </source>
</evidence>
<comment type="cofactor">
    <cofactor evidence="1 16 17">
        <name>Na(+)</name>
        <dbReference type="ChEBI" id="CHEBI:29101"/>
    </cofactor>
</comment>
<dbReference type="AlphaFoldDB" id="A0A2A2F7N7"/>
<dbReference type="OrthoDB" id="5772594at2"/>
<dbReference type="HAMAP" id="MF_00404">
    <property type="entry name" value="OadG"/>
    <property type="match status" value="1"/>
</dbReference>
<evidence type="ECO:0000256" key="14">
    <source>
        <dbReference type="ARBA" id="ARBA00023201"/>
    </source>
</evidence>
<evidence type="ECO:0000256" key="12">
    <source>
        <dbReference type="ARBA" id="ARBA00023065"/>
    </source>
</evidence>
<keyword evidence="9 16" id="KW-1278">Translocase</keyword>
<dbReference type="EMBL" id="NSKD01000003">
    <property type="protein sequence ID" value="PAU80659.1"/>
    <property type="molecule type" value="Genomic_DNA"/>
</dbReference>
<keyword evidence="12 16" id="KW-0406">Ion transport</keyword>
<sequence>MDEVMQGALDLMLVGMGFVFSFLVILVCVTMLMSRIAGRIAPPEPPRPRGGAQGEAGAMQDPKLKAVISEAVARHRARRRQ</sequence>
<evidence type="ECO:0000256" key="11">
    <source>
        <dbReference type="ARBA" id="ARBA00023053"/>
    </source>
</evidence>
<evidence type="ECO:0000256" key="6">
    <source>
        <dbReference type="ARBA" id="ARBA00022448"/>
    </source>
</evidence>
<dbReference type="GO" id="GO:0015081">
    <property type="term" value="F:sodium ion transmembrane transporter activity"/>
    <property type="evidence" value="ECO:0007669"/>
    <property type="project" value="UniProtKB-UniRule"/>
</dbReference>
<dbReference type="RefSeq" id="WP_095617491.1">
    <property type="nucleotide sequence ID" value="NZ_NSKD01000003.1"/>
</dbReference>
<keyword evidence="11 16" id="KW-0915">Sodium</keyword>
<reference evidence="19 20" key="1">
    <citation type="submission" date="2017-08" db="EMBL/GenBank/DDBJ databases">
        <title>Halovibrio sewagensis sp. nov., isolated from wastewater of high salinity.</title>
        <authorList>
            <person name="Dong X."/>
            <person name="Zhang G."/>
        </authorList>
    </citation>
    <scope>NUCLEOTIDE SEQUENCE [LARGE SCALE GENOMIC DNA]</scope>
    <source>
        <strain evidence="19 20">YL5-2</strain>
    </source>
</reference>
<keyword evidence="13 16" id="KW-0472">Membrane</keyword>
<accession>A0A2A2F7N7</accession>
<evidence type="ECO:0000256" key="13">
    <source>
        <dbReference type="ARBA" id="ARBA00023136"/>
    </source>
</evidence>
<dbReference type="Pfam" id="PF04277">
    <property type="entry name" value="OAD_gamma"/>
    <property type="match status" value="1"/>
</dbReference>
<keyword evidence="8 16" id="KW-0812">Transmembrane</keyword>
<evidence type="ECO:0000256" key="9">
    <source>
        <dbReference type="ARBA" id="ARBA00022967"/>
    </source>
</evidence>
<evidence type="ECO:0000256" key="4">
    <source>
        <dbReference type="ARBA" id="ARBA00005844"/>
    </source>
</evidence>
<comment type="similarity">
    <text evidence="4 16 17">Belongs to the OadG family.</text>
</comment>
<dbReference type="GO" id="GO:0015451">
    <property type="term" value="F:decarboxylation-driven active transmembrane transporter activity"/>
    <property type="evidence" value="ECO:0007669"/>
    <property type="project" value="UniProtKB-EC"/>
</dbReference>
<dbReference type="NCBIfam" id="TIGR01195">
    <property type="entry name" value="oadG_fam"/>
    <property type="match status" value="1"/>
</dbReference>
<evidence type="ECO:0000313" key="20">
    <source>
        <dbReference type="Proteomes" id="UP000218896"/>
    </source>
</evidence>
<name>A0A2A2F7N7_9GAMM</name>
<feature type="region of interest" description="Disordered" evidence="18">
    <location>
        <begin position="39"/>
        <end position="63"/>
    </location>
</feature>
<comment type="subunit">
    <text evidence="5 16">Heterotrimer of an alpha, a beta and a gamma subunit.</text>
</comment>
<gene>
    <name evidence="16" type="primary">oadG</name>
    <name evidence="19" type="ORF">CK501_09575</name>
</gene>
<keyword evidence="14 16" id="KW-0739">Sodium transport</keyword>
<protein>
    <recommendedName>
        <fullName evidence="16">Probable oxaloacetate decarboxylase gamma chain</fullName>
        <ecNumber evidence="16">7.2.4.2</ecNumber>
    </recommendedName>
</protein>
<evidence type="ECO:0000256" key="17">
    <source>
        <dbReference type="RuleBase" id="RU004278"/>
    </source>
</evidence>
<evidence type="ECO:0000256" key="10">
    <source>
        <dbReference type="ARBA" id="ARBA00022989"/>
    </source>
</evidence>
<dbReference type="InterPro" id="IPR005899">
    <property type="entry name" value="Na_pump_deCOase"/>
</dbReference>
<keyword evidence="6 16" id="KW-0813">Transport</keyword>
<evidence type="ECO:0000256" key="1">
    <source>
        <dbReference type="ARBA" id="ARBA00001959"/>
    </source>
</evidence>
<evidence type="ECO:0000256" key="18">
    <source>
        <dbReference type="SAM" id="MobiDB-lite"/>
    </source>
</evidence>
<evidence type="ECO:0000256" key="3">
    <source>
        <dbReference type="ARBA" id="ARBA00004162"/>
    </source>
</evidence>
<keyword evidence="7 16" id="KW-1003">Cell membrane</keyword>
<evidence type="ECO:0000313" key="19">
    <source>
        <dbReference type="EMBL" id="PAU80659.1"/>
    </source>
</evidence>